<dbReference type="SUPFAM" id="SSF56436">
    <property type="entry name" value="C-type lectin-like"/>
    <property type="match status" value="1"/>
</dbReference>
<keyword evidence="4" id="KW-1185">Reference proteome</keyword>
<evidence type="ECO:0000256" key="1">
    <source>
        <dbReference type="ARBA" id="ARBA00023157"/>
    </source>
</evidence>
<dbReference type="InterPro" id="IPR018378">
    <property type="entry name" value="C-type_lectin_CS"/>
</dbReference>
<evidence type="ECO:0000259" key="2">
    <source>
        <dbReference type="PROSITE" id="PS50041"/>
    </source>
</evidence>
<dbReference type="PROSITE" id="PS00615">
    <property type="entry name" value="C_TYPE_LECTIN_1"/>
    <property type="match status" value="1"/>
</dbReference>
<dbReference type="InterPro" id="IPR016187">
    <property type="entry name" value="CTDL_fold"/>
</dbReference>
<organism evidence="3 4">
    <name type="scientific">Dreissena polymorpha</name>
    <name type="common">Zebra mussel</name>
    <name type="synonym">Mytilus polymorpha</name>
    <dbReference type="NCBI Taxonomy" id="45954"/>
    <lineage>
        <taxon>Eukaryota</taxon>
        <taxon>Metazoa</taxon>
        <taxon>Spiralia</taxon>
        <taxon>Lophotrochozoa</taxon>
        <taxon>Mollusca</taxon>
        <taxon>Bivalvia</taxon>
        <taxon>Autobranchia</taxon>
        <taxon>Heteroconchia</taxon>
        <taxon>Euheterodonta</taxon>
        <taxon>Imparidentia</taxon>
        <taxon>Neoheterodontei</taxon>
        <taxon>Myida</taxon>
        <taxon>Dreissenoidea</taxon>
        <taxon>Dreissenidae</taxon>
        <taxon>Dreissena</taxon>
    </lineage>
</organism>
<name>A0A9D4KLN4_DREPO</name>
<dbReference type="Gene3D" id="3.10.100.10">
    <property type="entry name" value="Mannose-Binding Protein A, subunit A"/>
    <property type="match status" value="1"/>
</dbReference>
<keyword evidence="1" id="KW-1015">Disulfide bond</keyword>
<sequence>MHISDLNLMNSCRFLNWYPGEPNNQVLGSRPEDCAEMVPSWIYQWNDKKCNIEQLYICKKQGNSVNNVLKLGKCSYDARSRINMD</sequence>
<evidence type="ECO:0000313" key="4">
    <source>
        <dbReference type="Proteomes" id="UP000828390"/>
    </source>
</evidence>
<dbReference type="EMBL" id="JAIWYP010000004">
    <property type="protein sequence ID" value="KAH3841527.1"/>
    <property type="molecule type" value="Genomic_DNA"/>
</dbReference>
<feature type="domain" description="C-type lectin" evidence="2">
    <location>
        <begin position="14"/>
        <end position="59"/>
    </location>
</feature>
<reference evidence="3" key="1">
    <citation type="journal article" date="2019" name="bioRxiv">
        <title>The Genome of the Zebra Mussel, Dreissena polymorpha: A Resource for Invasive Species Research.</title>
        <authorList>
            <person name="McCartney M.A."/>
            <person name="Auch B."/>
            <person name="Kono T."/>
            <person name="Mallez S."/>
            <person name="Zhang Y."/>
            <person name="Obille A."/>
            <person name="Becker A."/>
            <person name="Abrahante J.E."/>
            <person name="Garbe J."/>
            <person name="Badalamenti J.P."/>
            <person name="Herman A."/>
            <person name="Mangelson H."/>
            <person name="Liachko I."/>
            <person name="Sullivan S."/>
            <person name="Sone E.D."/>
            <person name="Koren S."/>
            <person name="Silverstein K.A.T."/>
            <person name="Beckman K.B."/>
            <person name="Gohl D.M."/>
        </authorList>
    </citation>
    <scope>NUCLEOTIDE SEQUENCE</scope>
    <source>
        <strain evidence="3">Duluth1</strain>
        <tissue evidence="3">Whole animal</tissue>
    </source>
</reference>
<reference evidence="3" key="2">
    <citation type="submission" date="2020-11" db="EMBL/GenBank/DDBJ databases">
        <authorList>
            <person name="McCartney M.A."/>
            <person name="Auch B."/>
            <person name="Kono T."/>
            <person name="Mallez S."/>
            <person name="Becker A."/>
            <person name="Gohl D.M."/>
            <person name="Silverstein K.A.T."/>
            <person name="Koren S."/>
            <person name="Bechman K.B."/>
            <person name="Herman A."/>
            <person name="Abrahante J.E."/>
            <person name="Garbe J."/>
        </authorList>
    </citation>
    <scope>NUCLEOTIDE SEQUENCE</scope>
    <source>
        <strain evidence="3">Duluth1</strain>
        <tissue evidence="3">Whole animal</tissue>
    </source>
</reference>
<protein>
    <recommendedName>
        <fullName evidence="2">C-type lectin domain-containing protein</fullName>
    </recommendedName>
</protein>
<evidence type="ECO:0000313" key="3">
    <source>
        <dbReference type="EMBL" id="KAH3841527.1"/>
    </source>
</evidence>
<dbReference type="Proteomes" id="UP000828390">
    <property type="component" value="Unassembled WGS sequence"/>
</dbReference>
<dbReference type="InterPro" id="IPR016186">
    <property type="entry name" value="C-type_lectin-like/link_sf"/>
</dbReference>
<dbReference type="InterPro" id="IPR001304">
    <property type="entry name" value="C-type_lectin-like"/>
</dbReference>
<dbReference type="AlphaFoldDB" id="A0A9D4KLN4"/>
<accession>A0A9D4KLN4</accession>
<dbReference type="PROSITE" id="PS50041">
    <property type="entry name" value="C_TYPE_LECTIN_2"/>
    <property type="match status" value="1"/>
</dbReference>
<proteinExistence type="predicted"/>
<gene>
    <name evidence="3" type="ORF">DPMN_114993</name>
</gene>
<comment type="caution">
    <text evidence="3">The sequence shown here is derived from an EMBL/GenBank/DDBJ whole genome shotgun (WGS) entry which is preliminary data.</text>
</comment>